<reference evidence="3" key="1">
    <citation type="journal article" date="2019" name="Int. J. Syst. Evol. Microbiol.">
        <title>The Global Catalogue of Microorganisms (GCM) 10K type strain sequencing project: providing services to taxonomists for standard genome sequencing and annotation.</title>
        <authorList>
            <consortium name="The Broad Institute Genomics Platform"/>
            <consortium name="The Broad Institute Genome Sequencing Center for Infectious Disease"/>
            <person name="Wu L."/>
            <person name="Ma J."/>
        </authorList>
    </citation>
    <scope>NUCLEOTIDE SEQUENCE [LARGE SCALE GENOMIC DNA]</scope>
    <source>
        <strain evidence="3">CECT 7956</strain>
    </source>
</reference>
<dbReference type="InterPro" id="IPR006047">
    <property type="entry name" value="GH13_cat_dom"/>
</dbReference>
<dbReference type="GO" id="GO:0016787">
    <property type="term" value="F:hydrolase activity"/>
    <property type="evidence" value="ECO:0007669"/>
    <property type="project" value="UniProtKB-KW"/>
</dbReference>
<dbReference type="Proteomes" id="UP001595616">
    <property type="component" value="Unassembled WGS sequence"/>
</dbReference>
<gene>
    <name evidence="2" type="ORF">ACFOOI_04895</name>
</gene>
<organism evidence="2 3">
    <name type="scientific">Lacihabitans lacunae</name>
    <dbReference type="NCBI Taxonomy" id="1028214"/>
    <lineage>
        <taxon>Bacteria</taxon>
        <taxon>Pseudomonadati</taxon>
        <taxon>Bacteroidota</taxon>
        <taxon>Cytophagia</taxon>
        <taxon>Cytophagales</taxon>
        <taxon>Leadbetterellaceae</taxon>
        <taxon>Lacihabitans</taxon>
    </lineage>
</organism>
<evidence type="ECO:0000313" key="2">
    <source>
        <dbReference type="EMBL" id="MFC3809980.1"/>
    </source>
</evidence>
<name>A0ABV7YUF5_9BACT</name>
<dbReference type="InterPro" id="IPR017853">
    <property type="entry name" value="GH"/>
</dbReference>
<feature type="domain" description="Glycosyl hydrolase family 13 catalytic" evidence="1">
    <location>
        <begin position="32"/>
        <end position="478"/>
    </location>
</feature>
<proteinExistence type="predicted"/>
<sequence length="593" mass="67821">MNKILLIILSITLVMNKSQAQKTKEDKIAIYQLFTRIFANQNTTNKFNGTKEENGVTKFNDINNAALKSIKSLGITHVWYTGVIEHATMTDYSAFGIKKDHPETVKGIAGSPYAIKDYYDVNPDYAVNVENRMAEFEALLERTHKQKMKVLIDFIPNHVAREYNSDAKPKGVKDFGAKDQKDGSFQNQNNFYYIANSSFKIPEGVKVPISFEGEYIETPAKATGNDVFNANPSINDWFETIKLNYGVDYLNGKNKVFEPLPDTWKKMTDILLFWSAKGVDGFRCDMAEMVPVEFWAYAIPKVKAKYPEVIFIAEVYNPAEYRNYIFNGKFDYLYDKVGLYDALRRLIEGHGNAMDISRVWQNESGDFSNHMLRFLENHDEQRIASEPFGKTPESAFAAMMLSATLHTGPIMVYYGQELGVKPVMAEGFQGNDGRTTIFDYWGLPELQNWIKGGEFNVKNLSNEELKIRSFYEATLKFAQKQEAIKNGGFHDLQYLNFESQGYDTTKCYSYLRFSGKEVLLFVYNFDLQNNTFLKVKLPESVLNEVLNKKSDKVLTAEEAFEGNEKFKISVSGIVNEGLPLEVNPNSFRIFRIK</sequence>
<evidence type="ECO:0000259" key="1">
    <source>
        <dbReference type="SMART" id="SM00642"/>
    </source>
</evidence>
<dbReference type="RefSeq" id="WP_379835688.1">
    <property type="nucleotide sequence ID" value="NZ_JBHRYQ010000001.1"/>
</dbReference>
<protein>
    <submittedName>
        <fullName evidence="2">Alpha-amylase family glycosyl hydrolase</fullName>
    </submittedName>
</protein>
<dbReference type="Gene3D" id="3.20.20.80">
    <property type="entry name" value="Glycosidases"/>
    <property type="match status" value="2"/>
</dbReference>
<evidence type="ECO:0000313" key="3">
    <source>
        <dbReference type="Proteomes" id="UP001595616"/>
    </source>
</evidence>
<dbReference type="SUPFAM" id="SSF51445">
    <property type="entry name" value="(Trans)glycosidases"/>
    <property type="match status" value="1"/>
</dbReference>
<dbReference type="CDD" id="cd11349">
    <property type="entry name" value="AmyAc_3"/>
    <property type="match status" value="1"/>
</dbReference>
<keyword evidence="2" id="KW-0378">Hydrolase</keyword>
<keyword evidence="3" id="KW-1185">Reference proteome</keyword>
<dbReference type="PANTHER" id="PTHR10357:SF205">
    <property type="entry name" value="O-GLYCOSYL HYDROLASE FAMILY 13"/>
    <property type="match status" value="1"/>
</dbReference>
<dbReference type="PANTHER" id="PTHR10357">
    <property type="entry name" value="ALPHA-AMYLASE FAMILY MEMBER"/>
    <property type="match status" value="1"/>
</dbReference>
<dbReference type="Pfam" id="PF00128">
    <property type="entry name" value="Alpha-amylase"/>
    <property type="match status" value="1"/>
</dbReference>
<accession>A0ABV7YUF5</accession>
<dbReference type="EMBL" id="JBHRYQ010000001">
    <property type="protein sequence ID" value="MFC3809980.1"/>
    <property type="molecule type" value="Genomic_DNA"/>
</dbReference>
<comment type="caution">
    <text evidence="2">The sequence shown here is derived from an EMBL/GenBank/DDBJ whole genome shotgun (WGS) entry which is preliminary data.</text>
</comment>
<dbReference type="SMART" id="SM00642">
    <property type="entry name" value="Aamy"/>
    <property type="match status" value="1"/>
</dbReference>